<comment type="caution">
    <text evidence="1">The sequence shown here is derived from an EMBL/GenBank/DDBJ whole genome shotgun (WGS) entry which is preliminary data.</text>
</comment>
<dbReference type="Proteomes" id="UP001597013">
    <property type="component" value="Unassembled WGS sequence"/>
</dbReference>
<evidence type="ECO:0000313" key="1">
    <source>
        <dbReference type="EMBL" id="MFD1062492.1"/>
    </source>
</evidence>
<protein>
    <submittedName>
        <fullName evidence="1">Uncharacterized protein</fullName>
    </submittedName>
</protein>
<sequence>MNVENFYPVPDVFGKNKKDAERFHRNWNRFVGKSQLIFTRQPEGRRILLKARLFHHSNELQDNLKDVTIWN</sequence>
<dbReference type="EMBL" id="JBHTJL010000009">
    <property type="protein sequence ID" value="MFD1062492.1"/>
    <property type="molecule type" value="Genomic_DNA"/>
</dbReference>
<organism evidence="1 2">
    <name type="scientific">Winogradskyella litorisediminis</name>
    <dbReference type="NCBI Taxonomy" id="1156618"/>
    <lineage>
        <taxon>Bacteria</taxon>
        <taxon>Pseudomonadati</taxon>
        <taxon>Bacteroidota</taxon>
        <taxon>Flavobacteriia</taxon>
        <taxon>Flavobacteriales</taxon>
        <taxon>Flavobacteriaceae</taxon>
        <taxon>Winogradskyella</taxon>
    </lineage>
</organism>
<reference evidence="2" key="1">
    <citation type="journal article" date="2019" name="Int. J. Syst. Evol. Microbiol.">
        <title>The Global Catalogue of Microorganisms (GCM) 10K type strain sequencing project: providing services to taxonomists for standard genome sequencing and annotation.</title>
        <authorList>
            <consortium name="The Broad Institute Genomics Platform"/>
            <consortium name="The Broad Institute Genome Sequencing Center for Infectious Disease"/>
            <person name="Wu L."/>
            <person name="Ma J."/>
        </authorList>
    </citation>
    <scope>NUCLEOTIDE SEQUENCE [LARGE SCALE GENOMIC DNA]</scope>
    <source>
        <strain evidence="2">CCUG 62215</strain>
    </source>
</reference>
<proteinExistence type="predicted"/>
<evidence type="ECO:0000313" key="2">
    <source>
        <dbReference type="Proteomes" id="UP001597013"/>
    </source>
</evidence>
<keyword evidence="2" id="KW-1185">Reference proteome</keyword>
<gene>
    <name evidence="1" type="ORF">ACFQ1Q_04480</name>
</gene>
<accession>A0ABW3N488</accession>
<dbReference type="RefSeq" id="WP_386128401.1">
    <property type="nucleotide sequence ID" value="NZ_JBHTJL010000009.1"/>
</dbReference>
<name>A0ABW3N488_9FLAO</name>